<evidence type="ECO:0000259" key="6">
    <source>
        <dbReference type="PROSITE" id="PS50262"/>
    </source>
</evidence>
<dbReference type="Proteomes" id="UP000024635">
    <property type="component" value="Unassembled WGS sequence"/>
</dbReference>
<organism evidence="7 8">
    <name type="scientific">Ancylostoma ceylanicum</name>
    <dbReference type="NCBI Taxonomy" id="53326"/>
    <lineage>
        <taxon>Eukaryota</taxon>
        <taxon>Metazoa</taxon>
        <taxon>Ecdysozoa</taxon>
        <taxon>Nematoda</taxon>
        <taxon>Chromadorea</taxon>
        <taxon>Rhabditida</taxon>
        <taxon>Rhabditina</taxon>
        <taxon>Rhabditomorpha</taxon>
        <taxon>Strongyloidea</taxon>
        <taxon>Ancylostomatidae</taxon>
        <taxon>Ancylostomatinae</taxon>
        <taxon>Ancylostoma</taxon>
    </lineage>
</organism>
<gene>
    <name evidence="7" type="primary">Acey_s0690.g1563</name>
    <name evidence="7" type="ORF">Y032_0690g1563</name>
</gene>
<feature type="domain" description="G-protein coupled receptors family 1 profile" evidence="6">
    <location>
        <begin position="89"/>
        <end position="320"/>
    </location>
</feature>
<dbReference type="PANTHER" id="PTHR23360">
    <property type="entry name" value="G-PROTEIN COUPLED RECEPTORS FAMILY 1 PROFILE DOMAIN-CONTAINING PROTEIN-RELATED"/>
    <property type="match status" value="1"/>
</dbReference>
<dbReference type="Pfam" id="PF10320">
    <property type="entry name" value="7TM_GPCR_Srsx"/>
    <property type="match status" value="1"/>
</dbReference>
<name>A0A016WGU2_9BILA</name>
<dbReference type="AlphaFoldDB" id="A0A016WGU2"/>
<comment type="subcellular location">
    <subcellularLocation>
        <location evidence="1">Membrane</location>
    </subcellularLocation>
</comment>
<dbReference type="PROSITE" id="PS50262">
    <property type="entry name" value="G_PROTEIN_RECEP_F1_2"/>
    <property type="match status" value="1"/>
</dbReference>
<keyword evidence="4 5" id="KW-0472">Membrane</keyword>
<dbReference type="Gene3D" id="1.20.1070.10">
    <property type="entry name" value="Rhodopsin 7-helix transmembrane proteins"/>
    <property type="match status" value="1"/>
</dbReference>
<dbReference type="SUPFAM" id="SSF81321">
    <property type="entry name" value="Family A G protein-coupled receptor-like"/>
    <property type="match status" value="1"/>
</dbReference>
<feature type="transmembrane region" description="Helical" evidence="5">
    <location>
        <begin position="109"/>
        <end position="131"/>
    </location>
</feature>
<dbReference type="GO" id="GO:0016020">
    <property type="term" value="C:membrane"/>
    <property type="evidence" value="ECO:0007669"/>
    <property type="project" value="UniProtKB-SubCell"/>
</dbReference>
<keyword evidence="2 5" id="KW-0812">Transmembrane</keyword>
<keyword evidence="3 5" id="KW-1133">Transmembrane helix</keyword>
<keyword evidence="8" id="KW-1185">Reference proteome</keyword>
<dbReference type="InterPro" id="IPR047130">
    <property type="entry name" value="7TM_GPCR_Srsx_nematod"/>
</dbReference>
<evidence type="ECO:0000256" key="1">
    <source>
        <dbReference type="ARBA" id="ARBA00004370"/>
    </source>
</evidence>
<evidence type="ECO:0000313" key="7">
    <source>
        <dbReference type="EMBL" id="EYC38860.1"/>
    </source>
</evidence>
<dbReference type="EMBL" id="JARK01000290">
    <property type="protein sequence ID" value="EYC38860.1"/>
    <property type="molecule type" value="Genomic_DNA"/>
</dbReference>
<feature type="transmembrane region" description="Helical" evidence="5">
    <location>
        <begin position="199"/>
        <end position="221"/>
    </location>
</feature>
<evidence type="ECO:0000256" key="2">
    <source>
        <dbReference type="ARBA" id="ARBA00022692"/>
    </source>
</evidence>
<evidence type="ECO:0000256" key="4">
    <source>
        <dbReference type="ARBA" id="ARBA00023136"/>
    </source>
</evidence>
<feature type="transmembrane region" description="Helical" evidence="5">
    <location>
        <begin position="241"/>
        <end position="267"/>
    </location>
</feature>
<evidence type="ECO:0000256" key="3">
    <source>
        <dbReference type="ARBA" id="ARBA00022989"/>
    </source>
</evidence>
<comment type="caution">
    <text evidence="7">The sequence shown here is derived from an EMBL/GenBank/DDBJ whole genome shotgun (WGS) entry which is preliminary data.</text>
</comment>
<evidence type="ECO:0000313" key="8">
    <source>
        <dbReference type="Proteomes" id="UP000024635"/>
    </source>
</evidence>
<reference evidence="8" key="1">
    <citation type="journal article" date="2015" name="Nat. Genet.">
        <title>The genome and transcriptome of the zoonotic hookworm Ancylostoma ceylanicum identify infection-specific gene families.</title>
        <authorList>
            <person name="Schwarz E.M."/>
            <person name="Hu Y."/>
            <person name="Antoshechkin I."/>
            <person name="Miller M.M."/>
            <person name="Sternberg P.W."/>
            <person name="Aroian R.V."/>
        </authorList>
    </citation>
    <scope>NUCLEOTIDE SEQUENCE</scope>
    <source>
        <strain evidence="8">HY135</strain>
    </source>
</reference>
<protein>
    <recommendedName>
        <fullName evidence="6">G-protein coupled receptors family 1 profile domain-containing protein</fullName>
    </recommendedName>
</protein>
<dbReference type="PANTHER" id="PTHR23360:SF19">
    <property type="entry name" value="G-PROTEIN COUPLED RECEPTORS FAMILY 1 PROFILE DOMAIN-CONTAINING PROTEIN"/>
    <property type="match status" value="1"/>
</dbReference>
<evidence type="ECO:0000256" key="5">
    <source>
        <dbReference type="SAM" id="Phobius"/>
    </source>
</evidence>
<sequence>MFDGLVLLAKHPAIHFLIFVFRYGSSHSLSYREALLKFVIHSLIRSLSTFSIVESSTPRPRNKMNAKSNSFVINVLYVCIAEGVFAVALNIPVVAAMLSSSSLRNSREFHVVMGISAADAVYGFAFVLTAINRIQSLKDYHHAEIPEIPRWKCATQYNVHLITMAYQLQAIQTLTVAIDRLLAITIPTRYLKFDFRYNIFLSAGPYVFVFIASTTNALLALQDSTMVSSFCRTPTAVTPGFFDYISLLRIICILISAFIYVLVIVKLSKQTAKMGKMQAPGFGSSQLRGLRRCTITVGPCFASFFKCTCVILYIRRALNR</sequence>
<accession>A0A016WGU2</accession>
<proteinExistence type="predicted"/>
<feature type="transmembrane region" description="Helical" evidence="5">
    <location>
        <begin position="74"/>
        <end position="97"/>
    </location>
</feature>
<dbReference type="InterPro" id="IPR019424">
    <property type="entry name" value="7TM_GPCR_Srsx"/>
</dbReference>
<dbReference type="InterPro" id="IPR017452">
    <property type="entry name" value="GPCR_Rhodpsn_7TM"/>
</dbReference>